<dbReference type="SUPFAM" id="SSF53187">
    <property type="entry name" value="Zn-dependent exopeptidases"/>
    <property type="match status" value="1"/>
</dbReference>
<keyword evidence="3 13" id="KW-0645">Protease</keyword>
<dbReference type="EMBL" id="JQ290343">
    <property type="protein sequence ID" value="AFB69419.1"/>
    <property type="molecule type" value="mRNA"/>
</dbReference>
<sequence>MVLVCASSSKCKRNTFLQLAMVLFAVVMARIALYFHNHLDEPLVDPYDANGNPQFSEANALKHVIHLSDDIGYRILGTIEQERAREYIMNEVLALQKQLQDGPNADIHQMEVSLESGDGAHRFDFMNKYVIKKYQNLKNIVVRLSNGTEACKEEAVLINAHVDSTLPSPGATDDALAVAILLEAIRIFISRPVPLTHSIVFLFNDAEESLQDASHMFITQSPLRDTIKCVVNLEACGTTGSEILFQATSNEMIKAYSHVPHPFGTVLADDVFRTGLILSDTDFRQFVQYGNLTGLDMAVVKNSYLYHTKKDLAPYISPGTPQNFGENILAILTYLVSPEADLNNMKSSGTVYFSVFNSLFFMYSKLTSKILNTLVGGLGILLTLRGSEGSFTVALIAQVISIAGIFVIPNIWAYILGNVLDCGMSWFRNEYWPLFIYLPAIFASLFFTESLFKRSEHLALRATIFIFSLLTFIPLPSAYLFTIIDFFMVFALFLNDKILAKPGTVHPLTYFIGSIGAMTVGFESAINLLEIFVPLTGRIGTDKVADNVVATVCVCGFNIYFPLMSPWIQRFRSRCCFRLGLLFSIFVVGFSSFILAKQDTYYDSLHPRRIFVQRMENITSNEVSLHIASADSAPGFDKLSSDLSSLLTDEPVVKTEMDDWNSDWDTVYPFSQFLGSYRIPLNDTVDVTTLPSIKFSNKVVKDNVVNVTVTVEHPGLIWTVVSFDADVLSWSLPEVPSTVRRHHVREVSAYGLDSYSFNMSYLEAPIYFDFVGVDGVGHYPSKASEGRDRASIQLCEKLTNDYLPDWTDTLCIGVVSGNFKLE</sequence>
<feature type="transmembrane region" description="Helical" evidence="14">
    <location>
        <begin position="434"/>
        <end position="452"/>
    </location>
</feature>
<dbReference type="GO" id="GO:0046872">
    <property type="term" value="F:metal ion binding"/>
    <property type="evidence" value="ECO:0007669"/>
    <property type="project" value="UniProtKB-KW"/>
</dbReference>
<dbReference type="SMR" id="H6WS79"/>
<accession>H6WS79</accession>
<dbReference type="GO" id="GO:0006508">
    <property type="term" value="P:proteolysis"/>
    <property type="evidence" value="ECO:0007669"/>
    <property type="project" value="UniProtKB-KW"/>
</dbReference>
<dbReference type="CDD" id="cd03875">
    <property type="entry name" value="M28_Fxna_like"/>
    <property type="match status" value="1"/>
</dbReference>
<evidence type="ECO:0000256" key="8">
    <source>
        <dbReference type="ARBA" id="ARBA00022833"/>
    </source>
</evidence>
<evidence type="ECO:0000256" key="1">
    <source>
        <dbReference type="ARBA" id="ARBA00001947"/>
    </source>
</evidence>
<proteinExistence type="evidence at transcript level"/>
<dbReference type="OMA" id="WNNTIGA"/>
<evidence type="ECO:0000256" key="2">
    <source>
        <dbReference type="ARBA" id="ARBA00004477"/>
    </source>
</evidence>
<evidence type="ECO:0000256" key="14">
    <source>
        <dbReference type="SAM" id="Phobius"/>
    </source>
</evidence>
<dbReference type="OrthoDB" id="76293at2759"/>
<dbReference type="EC" id="3.4.-.-" evidence="13"/>
<evidence type="ECO:0000256" key="10">
    <source>
        <dbReference type="ARBA" id="ARBA00023049"/>
    </source>
</evidence>
<evidence type="ECO:0000256" key="4">
    <source>
        <dbReference type="ARBA" id="ARBA00022692"/>
    </source>
</evidence>
<keyword evidence="5 13" id="KW-0479">Metal-binding</keyword>
<gene>
    <name evidence="16" type="ORF">SPCC1259.02c</name>
</gene>
<dbReference type="InterPro" id="IPR048024">
    <property type="entry name" value="Fxna-like_M28_dom"/>
</dbReference>
<dbReference type="GO" id="GO:0008235">
    <property type="term" value="F:metalloexopeptidase activity"/>
    <property type="evidence" value="ECO:0007669"/>
    <property type="project" value="InterPro"/>
</dbReference>
<evidence type="ECO:0000256" key="12">
    <source>
        <dbReference type="ARBA" id="ARBA00023180"/>
    </source>
</evidence>
<keyword evidence="11 14" id="KW-0472">Membrane</keyword>
<dbReference type="AlphaFoldDB" id="H6WS79"/>
<protein>
    <recommendedName>
        <fullName evidence="13">Peptide hydrolase</fullName>
        <ecNumber evidence="13">3.4.-.-</ecNumber>
    </recommendedName>
</protein>
<feature type="domain" description="Peptidase M28" evidence="15">
    <location>
        <begin position="139"/>
        <end position="331"/>
    </location>
</feature>
<keyword evidence="9 14" id="KW-1133">Transmembrane helix</keyword>
<comment type="similarity">
    <text evidence="13">Belongs to the peptidase M28 family.</text>
</comment>
<dbReference type="InterPro" id="IPR007484">
    <property type="entry name" value="Peptidase_M28"/>
</dbReference>
<dbReference type="HOGENOM" id="CLU_015120_0_0_1"/>
<comment type="cofactor">
    <cofactor evidence="1">
        <name>Zn(2+)</name>
        <dbReference type="ChEBI" id="CHEBI:29105"/>
    </cofactor>
</comment>
<evidence type="ECO:0000259" key="15">
    <source>
        <dbReference type="Pfam" id="PF04389"/>
    </source>
</evidence>
<name>H6WS79_SCHPM</name>
<dbReference type="InterPro" id="IPR045175">
    <property type="entry name" value="M28_fam"/>
</dbReference>
<keyword evidence="7" id="KW-0256">Endoplasmic reticulum</keyword>
<evidence type="ECO:0000256" key="9">
    <source>
        <dbReference type="ARBA" id="ARBA00022989"/>
    </source>
</evidence>
<keyword evidence="6 13" id="KW-0378">Hydrolase</keyword>
<feature type="transmembrane region" description="Helical" evidence="14">
    <location>
        <begin position="16"/>
        <end position="35"/>
    </location>
</feature>
<feature type="transmembrane region" description="Helical" evidence="14">
    <location>
        <begin position="464"/>
        <end position="494"/>
    </location>
</feature>
<evidence type="ECO:0000313" key="16">
    <source>
        <dbReference type="EMBL" id="AFB69419.1"/>
    </source>
</evidence>
<reference evidence="16" key="1">
    <citation type="submission" date="2011-12" db="EMBL/GenBank/DDBJ databases">
        <authorList>
            <person name="Paiz B."/>
            <person name="Rosas-Murrieta N.H."/>
            <person name="Herrera-Camacho I."/>
            <person name="Scior T."/>
            <person name="Luna F."/>
        </authorList>
    </citation>
    <scope>NUCLEOTIDE SEQUENCE</scope>
    <source>
        <strain evidence="16">972h-</strain>
    </source>
</reference>
<keyword evidence="8 13" id="KW-0862">Zinc</keyword>
<evidence type="ECO:0000256" key="7">
    <source>
        <dbReference type="ARBA" id="ARBA00022824"/>
    </source>
</evidence>
<feature type="transmembrane region" description="Helical" evidence="14">
    <location>
        <begin position="391"/>
        <end position="414"/>
    </location>
</feature>
<evidence type="ECO:0000256" key="13">
    <source>
        <dbReference type="RuleBase" id="RU361240"/>
    </source>
</evidence>
<evidence type="ECO:0000256" key="6">
    <source>
        <dbReference type="ARBA" id="ARBA00022801"/>
    </source>
</evidence>
<evidence type="ECO:0000256" key="3">
    <source>
        <dbReference type="ARBA" id="ARBA00022670"/>
    </source>
</evidence>
<organism evidence="16">
    <name type="scientific">Schizosaccharomyces pombe</name>
    <name type="common">Fission yeast</name>
    <dbReference type="NCBI Taxonomy" id="4896"/>
    <lineage>
        <taxon>Eukaryota</taxon>
        <taxon>Fungi</taxon>
        <taxon>Dikarya</taxon>
        <taxon>Ascomycota</taxon>
        <taxon>Taphrinomycotina</taxon>
        <taxon>Schizosaccharomycetes</taxon>
        <taxon>Schizosaccharomycetales</taxon>
        <taxon>Schizosaccharomycetaceae</taxon>
        <taxon>Schizosaccharomyces</taxon>
    </lineage>
</organism>
<dbReference type="PANTHER" id="PTHR12147:SF22">
    <property type="entry name" value="ENDOPLASMIC RETICULUM METALLOPEPTIDASE 1"/>
    <property type="match status" value="1"/>
</dbReference>
<dbReference type="Pfam" id="PF04389">
    <property type="entry name" value="Peptidase_M28"/>
    <property type="match status" value="1"/>
</dbReference>
<keyword evidence="4 14" id="KW-0812">Transmembrane</keyword>
<keyword evidence="12" id="KW-0325">Glycoprotein</keyword>
<comment type="subcellular location">
    <subcellularLocation>
        <location evidence="2">Endoplasmic reticulum membrane</location>
        <topology evidence="2">Multi-pass membrane protein</topology>
    </subcellularLocation>
</comment>
<dbReference type="Gene3D" id="3.40.630.10">
    <property type="entry name" value="Zn peptidases"/>
    <property type="match status" value="1"/>
</dbReference>
<evidence type="ECO:0000256" key="11">
    <source>
        <dbReference type="ARBA" id="ARBA00023136"/>
    </source>
</evidence>
<dbReference type="VEuPathDB" id="FungiDB:SPCC1259.02c"/>
<evidence type="ECO:0000256" key="5">
    <source>
        <dbReference type="ARBA" id="ARBA00022723"/>
    </source>
</evidence>
<feature type="transmembrane region" description="Helical" evidence="14">
    <location>
        <begin position="575"/>
        <end position="596"/>
    </location>
</feature>
<dbReference type="PANTHER" id="PTHR12147">
    <property type="entry name" value="METALLOPEPTIDASE M28 FAMILY MEMBER"/>
    <property type="match status" value="1"/>
</dbReference>
<keyword evidence="10" id="KW-0482">Metalloprotease</keyword>
<dbReference type="GO" id="GO:0005789">
    <property type="term" value="C:endoplasmic reticulum membrane"/>
    <property type="evidence" value="ECO:0007669"/>
    <property type="project" value="UniProtKB-SubCell"/>
</dbReference>
<dbReference type="FunFam" id="3.40.630.10:FF:000097">
    <property type="entry name" value="Peptide hydrolase"/>
    <property type="match status" value="1"/>
</dbReference>